<dbReference type="Proteomes" id="UP001174677">
    <property type="component" value="Chromosome 9"/>
</dbReference>
<feature type="region of interest" description="Disordered" evidence="1">
    <location>
        <begin position="45"/>
        <end position="87"/>
    </location>
</feature>
<protein>
    <submittedName>
        <fullName evidence="2">Uncharacterized protein</fullName>
    </submittedName>
</protein>
<organism evidence="2 3">
    <name type="scientific">Hevea brasiliensis</name>
    <name type="common">Para rubber tree</name>
    <name type="synonym">Siphonia brasiliensis</name>
    <dbReference type="NCBI Taxonomy" id="3981"/>
    <lineage>
        <taxon>Eukaryota</taxon>
        <taxon>Viridiplantae</taxon>
        <taxon>Streptophyta</taxon>
        <taxon>Embryophyta</taxon>
        <taxon>Tracheophyta</taxon>
        <taxon>Spermatophyta</taxon>
        <taxon>Magnoliopsida</taxon>
        <taxon>eudicotyledons</taxon>
        <taxon>Gunneridae</taxon>
        <taxon>Pentapetalae</taxon>
        <taxon>rosids</taxon>
        <taxon>fabids</taxon>
        <taxon>Malpighiales</taxon>
        <taxon>Euphorbiaceae</taxon>
        <taxon>Crotonoideae</taxon>
        <taxon>Micrandreae</taxon>
        <taxon>Hevea</taxon>
    </lineage>
</organism>
<comment type="caution">
    <text evidence="2">The sequence shown here is derived from an EMBL/GenBank/DDBJ whole genome shotgun (WGS) entry which is preliminary data.</text>
</comment>
<proteinExistence type="predicted"/>
<gene>
    <name evidence="2" type="ORF">P3X46_016485</name>
</gene>
<keyword evidence="3" id="KW-1185">Reference proteome</keyword>
<reference evidence="2" key="1">
    <citation type="journal article" date="2023" name="Plant Biotechnol. J.">
        <title>Chromosome-level wild Hevea brasiliensis genome provides new tools for genomic-assisted breeding and valuable loci to elevate rubber yield.</title>
        <authorList>
            <person name="Cheng H."/>
            <person name="Song X."/>
            <person name="Hu Y."/>
            <person name="Wu T."/>
            <person name="Yang Q."/>
            <person name="An Z."/>
            <person name="Feng S."/>
            <person name="Deng Z."/>
            <person name="Wu W."/>
            <person name="Zeng X."/>
            <person name="Tu M."/>
            <person name="Wang X."/>
            <person name="Huang H."/>
        </authorList>
    </citation>
    <scope>NUCLEOTIDE SEQUENCE</scope>
    <source>
        <strain evidence="2">MT/VB/25A 57/8</strain>
    </source>
</reference>
<evidence type="ECO:0000313" key="2">
    <source>
        <dbReference type="EMBL" id="KAJ9173335.1"/>
    </source>
</evidence>
<feature type="region of interest" description="Disordered" evidence="1">
    <location>
        <begin position="1"/>
        <end position="21"/>
    </location>
</feature>
<accession>A0ABQ9M2T8</accession>
<name>A0ABQ9M2T8_HEVBR</name>
<dbReference type="PANTHER" id="PTHR36368:SF1">
    <property type="entry name" value="ATP-DEPENDENT CASEINOLYTIC PROTEASE_CROTONASE FAMILY PROTEIN"/>
    <property type="match status" value="1"/>
</dbReference>
<dbReference type="PANTHER" id="PTHR36368">
    <property type="entry name" value="ATP-DEPENDENT CASEINOLYTIC PROTEASE/CROTONASE FAMILY PROTEIN"/>
    <property type="match status" value="1"/>
</dbReference>
<dbReference type="EMBL" id="JARPOI010000009">
    <property type="protein sequence ID" value="KAJ9173335.1"/>
    <property type="molecule type" value="Genomic_DNA"/>
</dbReference>
<feature type="compositionally biased region" description="Basic and acidic residues" evidence="1">
    <location>
        <begin position="54"/>
        <end position="81"/>
    </location>
</feature>
<evidence type="ECO:0000256" key="1">
    <source>
        <dbReference type="SAM" id="MobiDB-lite"/>
    </source>
</evidence>
<evidence type="ECO:0000313" key="3">
    <source>
        <dbReference type="Proteomes" id="UP001174677"/>
    </source>
</evidence>
<sequence>MEKPSDSPHPLSLPSEPPHIRNWFPSYRYESFVLDTYEFKGSKCEGDGLSVGGERSREKEVHLGESRRNGDTYDKHEDKSLSRMTDSTCSLSGLSEPHIKNWFSTYVYKSPLLYSPDDVKESVAKESACEKEEFASKVSKRKREDKFEHESRNSWNSNEVDPAGGKLCSNGLVNCENSFEDTLVNKSSNEIPDSSPSTLSEPPDTRNWFFSYVYGSLESKGLIEKEVDCEDLVNQHNNKEKERNLWKFGKTRITDEAVIDEKVFSNGFLKSNNSLRGDEQKNQSLNKGIRASGNGSSSTLDNLSCEKRQSIADKIFSNHRISSTNNLEKGSLNGECPPYKQQQKPNFLQASDFMTYQRNTNSRNNDRASPTKLNLRKDLAENLKTKVEMGVDLVSSATNMDFVPVVGDLNRKSTRESNNKENEGKEVQESGFVTTKNRCIANDENSVHKPQKILSECSRNKRITSDCGKGAIKRKALSERTNLEQTDAIKITGKWRCPQKTRPNIGPLRKQLRLERWVHRL</sequence>